<protein>
    <recommendedName>
        <fullName evidence="13">Fidgetin</fullName>
    </recommendedName>
</protein>
<evidence type="ECO:0000256" key="9">
    <source>
        <dbReference type="ARBA" id="ARBA00022840"/>
    </source>
</evidence>
<sequence length="766" mass="81750">MAVLAVHDMISSSNSVYGLKMQWAPEHSQWAEQHFDISSTTRSPAHKTEAYRAVPGHLQRSATYQYAWANDDISALTASNLLKKYAEKYSGILEMPGSYSEMPTVMNGRKVESEPWQDGVYPMSCIPEGISVRKGGVAAASEVVSGLCSSPGLASSTLSEPSYSSSSCGSHTATALHSSSQEYSSAYSGSYLHGSYSSQSAPTPAIPSPLHSSGLLQPPPPSHPTLVPAYNGGSPNLSSYNYPPAGYPAQSSVGPGYSPGGAPPPSSYLPSGIAAPTPLPPSSNLPGYPYQSHNMTPIAPTPLNSSSSNSLKRKAFYMTGQGEIDSSYANFGYGQGRSSAESPMYRVADSSSTNGGSNSTSGSGFDRTGEKSSLPFNPQKSTLPSEQHRKYSSQATGGPPTPPAYVSSTLGGSRSADSLSSFTSPSLSEQGGEDHRLHLSHSAPGPTSSSSTSSRHAEEQLKTSDPHLLDMVTSEIVQQGPPVDWNDIAGLELAKATLKEEVLWPILRPDMFSSLGPTPRCVLLFGPRGSGRTLLGRCLASQLGAPFLQLSGSTLATKWLTDGEKIIRASFLVARCRQPSVLYISEVDMLLSAHLSEESPINGLKGELLAQLDSILMGSGNDAGNQVLVVCSTSRPQDMDEGLRRYFARRVLVPLPDSAARHQIMSQLLAQSQHKYCLSEEELALLVQRTEGFSGLDLARLCQEALVGLLHASTQGMDMSGMISRGQIRPLTYQDIESVFCKFQASISQKEIDTYIEWNKMFGCSQ</sequence>
<evidence type="ECO:0000256" key="2">
    <source>
        <dbReference type="ARBA" id="ARBA00004300"/>
    </source>
</evidence>
<dbReference type="FunFam" id="3.40.50.300:FF:000495">
    <property type="entry name" value="Fidgetin like 2"/>
    <property type="match status" value="1"/>
</dbReference>
<evidence type="ECO:0000256" key="12">
    <source>
        <dbReference type="ARBA" id="ARBA00023306"/>
    </source>
</evidence>
<evidence type="ECO:0000256" key="10">
    <source>
        <dbReference type="ARBA" id="ARBA00023212"/>
    </source>
</evidence>
<dbReference type="InterPro" id="IPR003959">
    <property type="entry name" value="ATPase_AAA_core"/>
</dbReference>
<dbReference type="GO" id="GO:0008568">
    <property type="term" value="F:microtubule severing ATPase activity"/>
    <property type="evidence" value="ECO:0007669"/>
    <property type="project" value="TreeGrafter"/>
</dbReference>
<reference evidence="16" key="1">
    <citation type="submission" date="2020-06" db="EMBL/GenBank/DDBJ databases">
        <authorList>
            <consortium name="Wellcome Sanger Institute Data Sharing"/>
        </authorList>
    </citation>
    <scope>NUCLEOTIDE SEQUENCE [LARGE SCALE GENOMIC DNA]</scope>
</reference>
<dbReference type="GO" id="GO:0005813">
    <property type="term" value="C:centrosome"/>
    <property type="evidence" value="ECO:0007669"/>
    <property type="project" value="UniProtKB-SubCell"/>
</dbReference>
<feature type="domain" description="AAA+ ATPase" evidence="15">
    <location>
        <begin position="518"/>
        <end position="657"/>
    </location>
</feature>
<dbReference type="GO" id="GO:0016363">
    <property type="term" value="C:nuclear matrix"/>
    <property type="evidence" value="ECO:0007669"/>
    <property type="project" value="UniProtKB-SubCell"/>
</dbReference>
<keyword evidence="6" id="KW-0493">Microtubule</keyword>
<feature type="compositionally biased region" description="Low complexity" evidence="14">
    <location>
        <begin position="415"/>
        <end position="428"/>
    </location>
</feature>
<dbReference type="InterPro" id="IPR050304">
    <property type="entry name" value="MT-severing_AAA_ATPase"/>
</dbReference>
<evidence type="ECO:0000256" key="6">
    <source>
        <dbReference type="ARBA" id="ARBA00022701"/>
    </source>
</evidence>
<dbReference type="InterPro" id="IPR027417">
    <property type="entry name" value="P-loop_NTPase"/>
</dbReference>
<evidence type="ECO:0000256" key="8">
    <source>
        <dbReference type="ARBA" id="ARBA00022776"/>
    </source>
</evidence>
<keyword evidence="9" id="KW-0067">ATP-binding</keyword>
<dbReference type="OrthoDB" id="8803010at2759"/>
<dbReference type="RefSeq" id="XP_028323995.1">
    <property type="nucleotide sequence ID" value="XM_028468194.1"/>
</dbReference>
<feature type="region of interest" description="Disordered" evidence="14">
    <location>
        <begin position="198"/>
        <end position="232"/>
    </location>
</feature>
<dbReference type="SUPFAM" id="SSF52540">
    <property type="entry name" value="P-loop containing nucleoside triphosphate hydrolases"/>
    <property type="match status" value="1"/>
</dbReference>
<dbReference type="PANTHER" id="PTHR23074">
    <property type="entry name" value="AAA DOMAIN-CONTAINING"/>
    <property type="match status" value="1"/>
</dbReference>
<dbReference type="Gene3D" id="3.40.50.300">
    <property type="entry name" value="P-loop containing nucleotide triphosphate hydrolases"/>
    <property type="match status" value="1"/>
</dbReference>
<gene>
    <name evidence="16" type="primary">LOC114476574</name>
</gene>
<feature type="region of interest" description="Disordered" evidence="14">
    <location>
        <begin position="336"/>
        <end position="467"/>
    </location>
</feature>
<keyword evidence="4" id="KW-0963">Cytoplasm</keyword>
<dbReference type="InterPro" id="IPR003593">
    <property type="entry name" value="AAA+_ATPase"/>
</dbReference>
<evidence type="ECO:0000313" key="17">
    <source>
        <dbReference type="Proteomes" id="UP000694680"/>
    </source>
</evidence>
<keyword evidence="7" id="KW-0547">Nucleotide-binding</keyword>
<dbReference type="Gene3D" id="1.10.8.60">
    <property type="match status" value="1"/>
</dbReference>
<dbReference type="Proteomes" id="UP000694680">
    <property type="component" value="Chromosome 2"/>
</dbReference>
<evidence type="ECO:0000256" key="11">
    <source>
        <dbReference type="ARBA" id="ARBA00023242"/>
    </source>
</evidence>
<evidence type="ECO:0000256" key="1">
    <source>
        <dbReference type="ARBA" id="ARBA00004109"/>
    </source>
</evidence>
<keyword evidence="11" id="KW-0539">Nucleus</keyword>
<organism evidence="16 17">
    <name type="scientific">Gouania willdenowi</name>
    <name type="common">Blunt-snouted clingfish</name>
    <name type="synonym">Lepadogaster willdenowi</name>
    <dbReference type="NCBI Taxonomy" id="441366"/>
    <lineage>
        <taxon>Eukaryota</taxon>
        <taxon>Metazoa</taxon>
        <taxon>Chordata</taxon>
        <taxon>Craniata</taxon>
        <taxon>Vertebrata</taxon>
        <taxon>Euteleostomi</taxon>
        <taxon>Actinopterygii</taxon>
        <taxon>Neopterygii</taxon>
        <taxon>Teleostei</taxon>
        <taxon>Neoteleostei</taxon>
        <taxon>Acanthomorphata</taxon>
        <taxon>Ovalentaria</taxon>
        <taxon>Blenniimorphae</taxon>
        <taxon>Blenniiformes</taxon>
        <taxon>Gobiesocoidei</taxon>
        <taxon>Gobiesocidae</taxon>
        <taxon>Gobiesocinae</taxon>
        <taxon>Gouania</taxon>
    </lineage>
</organism>
<keyword evidence="10" id="KW-0206">Cytoskeleton</keyword>
<keyword evidence="5" id="KW-0132">Cell division</keyword>
<keyword evidence="12" id="KW-0131">Cell cycle</keyword>
<keyword evidence="8" id="KW-0498">Mitosis</keyword>
<comment type="subcellular location">
    <subcellularLocation>
        <location evidence="2">Cytoplasm</location>
        <location evidence="2">Cytoskeleton</location>
        <location evidence="2">Microtubule organizing center</location>
        <location evidence="2">Centrosome</location>
    </subcellularLocation>
    <subcellularLocation>
        <location evidence="1">Nucleus matrix</location>
    </subcellularLocation>
</comment>
<keyword evidence="17" id="KW-1185">Reference proteome</keyword>
<dbReference type="SMART" id="SM00382">
    <property type="entry name" value="AAA"/>
    <property type="match status" value="1"/>
</dbReference>
<proteinExistence type="inferred from homology"/>
<dbReference type="GeneID" id="114476574"/>
<dbReference type="PANTHER" id="PTHR23074:SF33">
    <property type="entry name" value="FIDGETIN-LIKE PROTEIN 2"/>
    <property type="match status" value="1"/>
</dbReference>
<dbReference type="Ensembl" id="ENSGWIT00000000809.1">
    <property type="protein sequence ID" value="ENSGWIP00000000743.1"/>
    <property type="gene ID" value="ENSGWIG00000000472.1"/>
</dbReference>
<evidence type="ECO:0000256" key="14">
    <source>
        <dbReference type="SAM" id="MobiDB-lite"/>
    </source>
</evidence>
<evidence type="ECO:0000256" key="7">
    <source>
        <dbReference type="ARBA" id="ARBA00022741"/>
    </source>
</evidence>
<feature type="region of interest" description="Disordered" evidence="14">
    <location>
        <begin position="253"/>
        <end position="309"/>
    </location>
</feature>
<reference evidence="16" key="3">
    <citation type="submission" date="2025-09" db="UniProtKB">
        <authorList>
            <consortium name="Ensembl"/>
        </authorList>
    </citation>
    <scope>IDENTIFICATION</scope>
</reference>
<evidence type="ECO:0000256" key="5">
    <source>
        <dbReference type="ARBA" id="ARBA00022618"/>
    </source>
</evidence>
<dbReference type="GO" id="GO:0005524">
    <property type="term" value="F:ATP binding"/>
    <property type="evidence" value="ECO:0007669"/>
    <property type="project" value="UniProtKB-KW"/>
</dbReference>
<evidence type="ECO:0000259" key="15">
    <source>
        <dbReference type="SMART" id="SM00382"/>
    </source>
</evidence>
<dbReference type="GO" id="GO:0051301">
    <property type="term" value="P:cell division"/>
    <property type="evidence" value="ECO:0007669"/>
    <property type="project" value="UniProtKB-KW"/>
</dbReference>
<comment type="similarity">
    <text evidence="3">Belongs to the AAA ATPase family.</text>
</comment>
<dbReference type="GO" id="GO:0016887">
    <property type="term" value="F:ATP hydrolysis activity"/>
    <property type="evidence" value="ECO:0007669"/>
    <property type="project" value="InterPro"/>
</dbReference>
<dbReference type="GO" id="GO:0005874">
    <property type="term" value="C:microtubule"/>
    <property type="evidence" value="ECO:0007669"/>
    <property type="project" value="UniProtKB-KW"/>
</dbReference>
<feature type="compositionally biased region" description="Low complexity" evidence="14">
    <location>
        <begin position="440"/>
        <end position="454"/>
    </location>
</feature>
<evidence type="ECO:0000256" key="13">
    <source>
        <dbReference type="ARBA" id="ARBA00071323"/>
    </source>
</evidence>
<reference evidence="16" key="2">
    <citation type="submission" date="2025-08" db="UniProtKB">
        <authorList>
            <consortium name="Ensembl"/>
        </authorList>
    </citation>
    <scope>IDENTIFICATION</scope>
</reference>
<dbReference type="AlphaFoldDB" id="A0A8C5DB73"/>
<dbReference type="Pfam" id="PF00004">
    <property type="entry name" value="AAA"/>
    <property type="match status" value="1"/>
</dbReference>
<feature type="compositionally biased region" description="Basic and acidic residues" evidence="14">
    <location>
        <begin position="455"/>
        <end position="467"/>
    </location>
</feature>
<accession>A0A8C5DB73</accession>
<evidence type="ECO:0000256" key="4">
    <source>
        <dbReference type="ARBA" id="ARBA00022490"/>
    </source>
</evidence>
<dbReference type="FunFam" id="1.10.8.60:FF:000022">
    <property type="entry name" value="Fidgetin like 1"/>
    <property type="match status" value="1"/>
</dbReference>
<feature type="compositionally biased region" description="Polar residues" evidence="14">
    <location>
        <begin position="374"/>
        <end position="385"/>
    </location>
</feature>
<evidence type="ECO:0000313" key="16">
    <source>
        <dbReference type="Ensembl" id="ENSGWIP00000000743.1"/>
    </source>
</evidence>
<feature type="compositionally biased region" description="Low complexity" evidence="14">
    <location>
        <begin position="350"/>
        <end position="364"/>
    </location>
</feature>
<evidence type="ECO:0000256" key="3">
    <source>
        <dbReference type="ARBA" id="ARBA00006914"/>
    </source>
</evidence>
<name>A0A8C5DB73_GOUWI</name>